<keyword evidence="10" id="KW-0732">Signal</keyword>
<evidence type="ECO:0000256" key="8">
    <source>
        <dbReference type="PROSITE-ProRule" id="PRU01360"/>
    </source>
</evidence>
<sequence>MKHILLCLFVFVSNLAVQAQSTGSVRGVVRSEGKEVPFASIGLKGTTLGTTADEHGNYVLTKVPAGSHKLVSSAVGLLPTERNVSVAAGQTTTLNPSLNPSANALGDVVVSGTLNEVIRSESPVAVELYSPKLFRKNPAVCLFENLAMINGVRPQLNCNVCGTGDIHINGLEGPYTMVLIDGMPLVSSLSTVYGLSGIPSSLIERVEVVKGPASTLYGSEAVGGLINVITKNPAKAPRFSADLFGTSHRDVNLDLGVARKIGAASTLLSTNLYHYNQRRDVNDDGFTDVPTQQRVSVFNKWTWARPEQRVANLAGRYYYEDRFGGQLNWSPEHRGQDSIYGESVYTSRYELLGQYQLPVRGQRLMLSGTFNQHRQNSAYGTTLYRALQRVGFGQLTWAKELSIRHNLLTGATYRTTWYDDNTPATATTGPNDTPRNAPDLVQLPGLFAQDEWRLTPDATLLMGLRYDYNSRHGSILSPRLNYKWGRPDGSQVWRVGLGNGYRVVNLFTEDHAALTGARQVVVPEALKPERSWNVNVNYNRFLQLNSGATVTLDASVFYTYFTNKISPDYDTDPNQIIYRNLNGYAVSRGFTLNTDVALARPLKVMVGVTLLDVFRREQPAEGGPQRRLAQFHSPPFSGTWAVSYALEKLNLSLDYTGQVSSPMALPIFPNDFRPGRSPWFALQNVQATRKLREGLELYGGLKNIFNFLPRYALLRPFDPFDKNVGVDNPQGYTFDTSYNYAPIQGRRLFLGVRYAL</sequence>
<dbReference type="InterPro" id="IPR037066">
    <property type="entry name" value="Plug_dom_sf"/>
</dbReference>
<keyword evidence="5 9" id="KW-0798">TonB box</keyword>
<organism evidence="13 14">
    <name type="scientific">Hymenobacter sublimis</name>
    <dbReference type="NCBI Taxonomy" id="2933777"/>
    <lineage>
        <taxon>Bacteria</taxon>
        <taxon>Pseudomonadati</taxon>
        <taxon>Bacteroidota</taxon>
        <taxon>Cytophagia</taxon>
        <taxon>Cytophagales</taxon>
        <taxon>Hymenobacteraceae</taxon>
        <taxon>Hymenobacter</taxon>
    </lineage>
</organism>
<evidence type="ECO:0000256" key="4">
    <source>
        <dbReference type="ARBA" id="ARBA00022692"/>
    </source>
</evidence>
<comment type="similarity">
    <text evidence="8 9">Belongs to the TonB-dependent receptor family.</text>
</comment>
<proteinExistence type="inferred from homology"/>
<keyword evidence="7 8" id="KW-0998">Cell outer membrane</keyword>
<evidence type="ECO:0000256" key="2">
    <source>
        <dbReference type="ARBA" id="ARBA00022448"/>
    </source>
</evidence>
<dbReference type="InterPro" id="IPR039426">
    <property type="entry name" value="TonB-dep_rcpt-like"/>
</dbReference>
<feature type="domain" description="TonB-dependent receptor plug" evidence="12">
    <location>
        <begin position="120"/>
        <end position="224"/>
    </location>
</feature>
<dbReference type="Gene3D" id="2.40.170.20">
    <property type="entry name" value="TonB-dependent receptor, beta-barrel domain"/>
    <property type="match status" value="1"/>
</dbReference>
<dbReference type="RefSeq" id="WP_247974988.1">
    <property type="nucleotide sequence ID" value="NZ_CP095848.1"/>
</dbReference>
<dbReference type="InterPro" id="IPR000531">
    <property type="entry name" value="Beta-barrel_TonB"/>
</dbReference>
<feature type="domain" description="TonB-dependent receptor-like beta-barrel" evidence="11">
    <location>
        <begin position="271"/>
        <end position="704"/>
    </location>
</feature>
<name>A0ABY4J9T9_9BACT</name>
<accession>A0ABY4J9T9</accession>
<keyword evidence="4 8" id="KW-0812">Transmembrane</keyword>
<dbReference type="PANTHER" id="PTHR30069:SF57">
    <property type="entry name" value="TONB-DEPENDENT RECEPTOR"/>
    <property type="match status" value="1"/>
</dbReference>
<feature type="chain" id="PRO_5047154355" evidence="10">
    <location>
        <begin position="20"/>
        <end position="756"/>
    </location>
</feature>
<dbReference type="InterPro" id="IPR012910">
    <property type="entry name" value="Plug_dom"/>
</dbReference>
<dbReference type="InterPro" id="IPR013784">
    <property type="entry name" value="Carb-bd-like_fold"/>
</dbReference>
<dbReference type="Gene3D" id="2.170.130.10">
    <property type="entry name" value="TonB-dependent receptor, plug domain"/>
    <property type="match status" value="1"/>
</dbReference>
<evidence type="ECO:0000256" key="1">
    <source>
        <dbReference type="ARBA" id="ARBA00004571"/>
    </source>
</evidence>
<dbReference type="PROSITE" id="PS52016">
    <property type="entry name" value="TONB_DEPENDENT_REC_3"/>
    <property type="match status" value="1"/>
</dbReference>
<keyword evidence="3 8" id="KW-1134">Transmembrane beta strand</keyword>
<reference evidence="13 14" key="1">
    <citation type="submission" date="2022-04" db="EMBL/GenBank/DDBJ databases">
        <title>Hymenobacter sp. isolated from the air.</title>
        <authorList>
            <person name="Won M."/>
            <person name="Lee C.-M."/>
            <person name="Woen H.-Y."/>
            <person name="Kwon S.-W."/>
        </authorList>
    </citation>
    <scope>NUCLEOTIDE SEQUENCE [LARGE SCALE GENOMIC DNA]</scope>
    <source>
        <strain evidence="14">5516 S-25</strain>
    </source>
</reference>
<evidence type="ECO:0000256" key="7">
    <source>
        <dbReference type="ARBA" id="ARBA00023237"/>
    </source>
</evidence>
<keyword evidence="6 8" id="KW-0472">Membrane</keyword>
<keyword evidence="14" id="KW-1185">Reference proteome</keyword>
<dbReference type="InterPro" id="IPR036942">
    <property type="entry name" value="Beta-barrel_TonB_sf"/>
</dbReference>
<dbReference type="Gene3D" id="2.60.40.1120">
    <property type="entry name" value="Carboxypeptidase-like, regulatory domain"/>
    <property type="match status" value="1"/>
</dbReference>
<evidence type="ECO:0000256" key="9">
    <source>
        <dbReference type="RuleBase" id="RU003357"/>
    </source>
</evidence>
<dbReference type="Pfam" id="PF00593">
    <property type="entry name" value="TonB_dep_Rec_b-barrel"/>
    <property type="match status" value="1"/>
</dbReference>
<keyword evidence="13" id="KW-0675">Receptor</keyword>
<evidence type="ECO:0000259" key="12">
    <source>
        <dbReference type="Pfam" id="PF07715"/>
    </source>
</evidence>
<evidence type="ECO:0000313" key="13">
    <source>
        <dbReference type="EMBL" id="UPL48589.1"/>
    </source>
</evidence>
<dbReference type="Pfam" id="PF07715">
    <property type="entry name" value="Plug"/>
    <property type="match status" value="1"/>
</dbReference>
<evidence type="ECO:0000256" key="10">
    <source>
        <dbReference type="SAM" id="SignalP"/>
    </source>
</evidence>
<dbReference type="PANTHER" id="PTHR30069">
    <property type="entry name" value="TONB-DEPENDENT OUTER MEMBRANE RECEPTOR"/>
    <property type="match status" value="1"/>
</dbReference>
<feature type="signal peptide" evidence="10">
    <location>
        <begin position="1"/>
        <end position="19"/>
    </location>
</feature>
<dbReference type="Pfam" id="PF13715">
    <property type="entry name" value="CarbopepD_reg_2"/>
    <property type="match status" value="1"/>
</dbReference>
<evidence type="ECO:0000259" key="11">
    <source>
        <dbReference type="Pfam" id="PF00593"/>
    </source>
</evidence>
<comment type="subcellular location">
    <subcellularLocation>
        <location evidence="1 8">Cell outer membrane</location>
        <topology evidence="1 8">Multi-pass membrane protein</topology>
    </subcellularLocation>
</comment>
<evidence type="ECO:0000256" key="5">
    <source>
        <dbReference type="ARBA" id="ARBA00023077"/>
    </source>
</evidence>
<evidence type="ECO:0000256" key="3">
    <source>
        <dbReference type="ARBA" id="ARBA00022452"/>
    </source>
</evidence>
<evidence type="ECO:0000313" key="14">
    <source>
        <dbReference type="Proteomes" id="UP000829647"/>
    </source>
</evidence>
<dbReference type="SUPFAM" id="SSF49452">
    <property type="entry name" value="Starch-binding domain-like"/>
    <property type="match status" value="1"/>
</dbReference>
<dbReference type="Proteomes" id="UP000829647">
    <property type="component" value="Chromosome"/>
</dbReference>
<keyword evidence="2 8" id="KW-0813">Transport</keyword>
<protein>
    <submittedName>
        <fullName evidence="13">TonB-dependent receptor</fullName>
    </submittedName>
</protein>
<gene>
    <name evidence="13" type="ORF">MWH26_15515</name>
</gene>
<evidence type="ECO:0000256" key="6">
    <source>
        <dbReference type="ARBA" id="ARBA00023136"/>
    </source>
</evidence>
<dbReference type="EMBL" id="CP095848">
    <property type="protein sequence ID" value="UPL48589.1"/>
    <property type="molecule type" value="Genomic_DNA"/>
</dbReference>
<dbReference type="SUPFAM" id="SSF56935">
    <property type="entry name" value="Porins"/>
    <property type="match status" value="1"/>
</dbReference>